<feature type="region of interest" description="Disordered" evidence="1">
    <location>
        <begin position="122"/>
        <end position="175"/>
    </location>
</feature>
<name>A0A1E5R6B9_9ASCO</name>
<reference evidence="3" key="1">
    <citation type="journal article" date="2016" name="Genome Announc.">
        <title>Genome sequences of three species of Hanseniaspora isolated from spontaneous wine fermentations.</title>
        <authorList>
            <person name="Sternes P.R."/>
            <person name="Lee D."/>
            <person name="Kutyna D.R."/>
            <person name="Borneman A.R."/>
        </authorList>
    </citation>
    <scope>NUCLEOTIDE SEQUENCE [LARGE SCALE GENOMIC DNA]</scope>
    <source>
        <strain evidence="3">AWRI3578</strain>
    </source>
</reference>
<evidence type="ECO:0000256" key="1">
    <source>
        <dbReference type="SAM" id="MobiDB-lite"/>
    </source>
</evidence>
<organism evidence="2 3">
    <name type="scientific">Hanseniaspora opuntiae</name>
    <dbReference type="NCBI Taxonomy" id="211096"/>
    <lineage>
        <taxon>Eukaryota</taxon>
        <taxon>Fungi</taxon>
        <taxon>Dikarya</taxon>
        <taxon>Ascomycota</taxon>
        <taxon>Saccharomycotina</taxon>
        <taxon>Saccharomycetes</taxon>
        <taxon>Saccharomycodales</taxon>
        <taxon>Saccharomycodaceae</taxon>
        <taxon>Hanseniaspora</taxon>
    </lineage>
</organism>
<protein>
    <submittedName>
        <fullName evidence="2">Uncharacterized protein</fullName>
    </submittedName>
</protein>
<feature type="region of interest" description="Disordered" evidence="1">
    <location>
        <begin position="1"/>
        <end position="55"/>
    </location>
</feature>
<evidence type="ECO:0000313" key="3">
    <source>
        <dbReference type="Proteomes" id="UP000095605"/>
    </source>
</evidence>
<feature type="compositionally biased region" description="Basic and acidic residues" evidence="1">
    <location>
        <begin position="153"/>
        <end position="165"/>
    </location>
</feature>
<dbReference type="EMBL" id="LPNL01000008">
    <property type="protein sequence ID" value="OEJ82454.1"/>
    <property type="molecule type" value="Genomic_DNA"/>
</dbReference>
<dbReference type="Pfam" id="PF10175">
    <property type="entry name" value="MPP6"/>
    <property type="match status" value="1"/>
</dbReference>
<keyword evidence="3" id="KW-1185">Reference proteome</keyword>
<dbReference type="Proteomes" id="UP000095605">
    <property type="component" value="Unassembled WGS sequence"/>
</dbReference>
<accession>A0A1E5R6B9</accession>
<feature type="compositionally biased region" description="Basic residues" evidence="1">
    <location>
        <begin position="166"/>
        <end position="175"/>
    </location>
</feature>
<comment type="caution">
    <text evidence="2">The sequence shown here is derived from an EMBL/GenBank/DDBJ whole genome shotgun (WGS) entry which is preliminary data.</text>
</comment>
<proteinExistence type="predicted"/>
<sequence>MPAASKSPVVGKMSSRVLNMKFMQRKTNKSEDPNTQGKGQNDEEEKLQIKDTSEWSFSSRKASGIANNLKNKKLRVVNTKTPITLSQTVLNKKISSYESTNNTSLIGKKQLGIKDELEKELEKGVEEEVKEKDLETLFKESNEMNKKSKKRKHDSDDDHNEDNKISKKKNKINNL</sequence>
<gene>
    <name evidence="2" type="ORF">AWRI3578_g3475</name>
</gene>
<dbReference type="AlphaFoldDB" id="A0A1E5R6B9"/>
<evidence type="ECO:0000313" key="2">
    <source>
        <dbReference type="EMBL" id="OEJ82454.1"/>
    </source>
</evidence>
<dbReference type="OrthoDB" id="4084022at2759"/>
<feature type="compositionally biased region" description="Basic and acidic residues" evidence="1">
    <location>
        <begin position="122"/>
        <end position="146"/>
    </location>
</feature>